<reference evidence="1" key="1">
    <citation type="submission" date="2023-07" db="EMBL/GenBank/DDBJ databases">
        <title>Black Yeasts Isolated from many extreme environments.</title>
        <authorList>
            <person name="Coleine C."/>
            <person name="Stajich J.E."/>
            <person name="Selbmann L."/>
        </authorList>
    </citation>
    <scope>NUCLEOTIDE SEQUENCE</scope>
    <source>
        <strain evidence="1">CCFEE 5714</strain>
    </source>
</reference>
<protein>
    <submittedName>
        <fullName evidence="1">Uncharacterized protein</fullName>
    </submittedName>
</protein>
<sequence>MHDPLLTRKLPAELRKHIYRLVLVQLDTIDISLNRTPNEPALLATCSQIHDEALSVYYGENTFLEDIVLSRAQHSWLRSLGIKRAKLITEYRIHLMGSGMSAMSAQEIQERLTSAHARDVFDIFEQAGMKLVEVRRDGAVPLEYVVWE</sequence>
<dbReference type="EMBL" id="JAUTXU010000393">
    <property type="protein sequence ID" value="KAK3681858.1"/>
    <property type="molecule type" value="Genomic_DNA"/>
</dbReference>
<keyword evidence="2" id="KW-1185">Reference proteome</keyword>
<dbReference type="Proteomes" id="UP001281147">
    <property type="component" value="Unassembled WGS sequence"/>
</dbReference>
<evidence type="ECO:0000313" key="1">
    <source>
        <dbReference type="EMBL" id="KAK3681858.1"/>
    </source>
</evidence>
<proteinExistence type="predicted"/>
<evidence type="ECO:0000313" key="2">
    <source>
        <dbReference type="Proteomes" id="UP001281147"/>
    </source>
</evidence>
<name>A0ACC3MD81_9PEZI</name>
<accession>A0ACC3MD81</accession>
<organism evidence="1 2">
    <name type="scientific">Vermiconidia calcicola</name>
    <dbReference type="NCBI Taxonomy" id="1690605"/>
    <lineage>
        <taxon>Eukaryota</taxon>
        <taxon>Fungi</taxon>
        <taxon>Dikarya</taxon>
        <taxon>Ascomycota</taxon>
        <taxon>Pezizomycotina</taxon>
        <taxon>Dothideomycetes</taxon>
        <taxon>Dothideomycetidae</taxon>
        <taxon>Mycosphaerellales</taxon>
        <taxon>Extremaceae</taxon>
        <taxon>Vermiconidia</taxon>
    </lineage>
</organism>
<comment type="caution">
    <text evidence="1">The sequence shown here is derived from an EMBL/GenBank/DDBJ whole genome shotgun (WGS) entry which is preliminary data.</text>
</comment>
<gene>
    <name evidence="1" type="ORF">LTR37_020817</name>
</gene>